<comment type="caution">
    <text evidence="2">The sequence shown here is derived from an EMBL/GenBank/DDBJ whole genome shotgun (WGS) entry which is preliminary data.</text>
</comment>
<dbReference type="PANTHER" id="PTHR37809:SF1">
    <property type="entry name" value="RIBOSOMAL PROTEIN S12 METHYLTHIOTRANSFERASE ACCESSORY FACTOR YCAO"/>
    <property type="match status" value="1"/>
</dbReference>
<dbReference type="InterPro" id="IPR003776">
    <property type="entry name" value="YcaO-like_dom"/>
</dbReference>
<dbReference type="RefSeq" id="WP_164128024.1">
    <property type="nucleotide sequence ID" value="NZ_JAAGOX010000006.1"/>
</dbReference>
<dbReference type="Gene3D" id="3.30.160.660">
    <property type="match status" value="1"/>
</dbReference>
<dbReference type="PANTHER" id="PTHR37809">
    <property type="entry name" value="RIBOSOMAL PROTEIN S12 METHYLTHIOTRANSFERASE ACCESSORY FACTOR YCAO"/>
    <property type="match status" value="1"/>
</dbReference>
<feature type="domain" description="YcaO" evidence="1">
    <location>
        <begin position="55"/>
        <end position="396"/>
    </location>
</feature>
<evidence type="ECO:0000259" key="1">
    <source>
        <dbReference type="PROSITE" id="PS51664"/>
    </source>
</evidence>
<gene>
    <name evidence="2" type="ORF">G0P99_04175</name>
</gene>
<proteinExistence type="predicted"/>
<dbReference type="PROSITE" id="PS51664">
    <property type="entry name" value="YCAO"/>
    <property type="match status" value="1"/>
</dbReference>
<dbReference type="Gene3D" id="3.30.1330.230">
    <property type="match status" value="1"/>
</dbReference>
<accession>A0A6B2NJJ4</accession>
<sequence length="396" mass="42040">MSTLDKLRDYFDVVDIAPPDWPVRCCLALPTQAAAAAWGALPPGLRLENGRVAGGRGLSFDAAETSALGEAAELASTITWGDEAVMPPDAPLGEGKCWRLTELLGFSPEQSDARSSWNERLDGTDWIPPAGAQATGWIMAEDAFGGDPVRVPTDAVFLGTSASSYADTSGCAAGETDAAARQAAVLELIERDATGRWWYGNRARAVLDTANLGPEFDELLGWFGDRGRNLRLFDITTDLGVPVVAAVTDDPETGSVSMGFAAGLSHPVAAQKATSEMGQMALLVEAGLQTGQMRPGLRRWLAEVSPKTSPLGALATAAPLRPAVMPDELLPALQQHGVRLAFHNMTHNFVGVSVWRAISPDLCHWKPRFGRARLLAPDEADLEPAAAAPNSVILRL</sequence>
<name>A0A6B2NJJ4_9RHOB</name>
<dbReference type="Gene3D" id="3.30.40.250">
    <property type="match status" value="1"/>
</dbReference>
<organism evidence="2">
    <name type="scientific">Ruegeria sp. PrR005</name>
    <dbReference type="NCBI Taxonomy" id="2706882"/>
    <lineage>
        <taxon>Bacteria</taxon>
        <taxon>Pseudomonadati</taxon>
        <taxon>Pseudomonadota</taxon>
        <taxon>Alphaproteobacteria</taxon>
        <taxon>Rhodobacterales</taxon>
        <taxon>Roseobacteraceae</taxon>
        <taxon>Ruegeria</taxon>
    </lineage>
</organism>
<dbReference type="Pfam" id="PF02624">
    <property type="entry name" value="YcaO"/>
    <property type="match status" value="1"/>
</dbReference>
<evidence type="ECO:0000313" key="2">
    <source>
        <dbReference type="EMBL" id="NDW44146.1"/>
    </source>
</evidence>
<reference evidence="2" key="1">
    <citation type="submission" date="2020-02" db="EMBL/GenBank/DDBJ databases">
        <title>Delineation of the pyrene-degrading pathway in Roseobacter clade bacteria by genomic analysis.</title>
        <authorList>
            <person name="Zhou H."/>
            <person name="Wang H."/>
        </authorList>
    </citation>
    <scope>NUCLEOTIDE SEQUENCE</scope>
    <source>
        <strain evidence="2">PrR005</strain>
    </source>
</reference>
<protein>
    <submittedName>
        <fullName evidence="2">YcaO-like family protein</fullName>
    </submittedName>
</protein>
<dbReference type="AlphaFoldDB" id="A0A6B2NJJ4"/>
<dbReference type="EMBL" id="JAAGOX010000006">
    <property type="protein sequence ID" value="NDW44146.1"/>
    <property type="molecule type" value="Genomic_DNA"/>
</dbReference>